<dbReference type="InterPro" id="IPR047951">
    <property type="entry name" value="Transpos_ISL3"/>
</dbReference>
<dbReference type="InterPro" id="IPR029261">
    <property type="entry name" value="Transposase_Znf"/>
</dbReference>
<evidence type="ECO:0000313" key="7">
    <source>
        <dbReference type="EMBL" id="MCE7011202.1"/>
    </source>
</evidence>
<dbReference type="PANTHER" id="PTHR33498:SF1">
    <property type="entry name" value="TRANSPOSASE FOR INSERTION SEQUENCE ELEMENT IS1557"/>
    <property type="match status" value="1"/>
</dbReference>
<keyword evidence="8" id="KW-1185">Reference proteome</keyword>
<proteinExistence type="predicted"/>
<dbReference type="Proteomes" id="UP001521150">
    <property type="component" value="Unassembled WGS sequence"/>
</dbReference>
<sequence>MVNDTTRLLGLAGLVVVRVDEAAHGGPVVHLVTADEQARACPGCGVTATRIKEWVTTQPRDLPVVGRQVDLRWRKRRWHCDQQDCGRKTFTEAVEQVPARARVTGRLRRAAGAAVADGGRTIVQSARDHGLSWPVVSAAFTAHAAAVLPDRPDPVAVLGIDEIRRGRPQWTWNDDQQCWEVTVDRWHVGFVDLAGGQGLLGQVEGRTSVAVRDWITQWDQAWRQGIRVVAIDMCTVFAAAVRAVLPQARLVVDHFHLVQLANQALTEVRRRVTLQVRGRRGRKGNREWELRNRLTRSAARIHEKHLDPMIDDLRALPTGIGTPILTAWNAKEDLLDLLDLARTHPDRAVIWPRLSRFYERCATAGLPELERLASTVSAWWPEILAFLDTGITNAGSEGTNRVIKTVARDAYGFRNPVSQRLRTRCATTRKGRGCLNPA</sequence>
<accession>A0ABS8ZYI5</accession>
<dbReference type="Pfam" id="PF14690">
    <property type="entry name" value="Zn_ribbon_ISL3"/>
    <property type="match status" value="1"/>
</dbReference>
<dbReference type="EMBL" id="JAJVCN010000003">
    <property type="protein sequence ID" value="MCE7007484.1"/>
    <property type="molecule type" value="Genomic_DNA"/>
</dbReference>
<feature type="domain" description="Transposase IS204/IS1001/IS1096/IS1165 zinc-finger" evidence="2">
    <location>
        <begin position="39"/>
        <end position="82"/>
    </location>
</feature>
<organism evidence="7 8">
    <name type="scientific">Kibdelosporangium philippinense</name>
    <dbReference type="NCBI Taxonomy" id="211113"/>
    <lineage>
        <taxon>Bacteria</taxon>
        <taxon>Bacillati</taxon>
        <taxon>Actinomycetota</taxon>
        <taxon>Actinomycetes</taxon>
        <taxon>Pseudonocardiales</taxon>
        <taxon>Pseudonocardiaceae</taxon>
        <taxon>Kibdelosporangium</taxon>
    </lineage>
</organism>
<evidence type="ECO:0000313" key="3">
    <source>
        <dbReference type="EMBL" id="MCE7002876.1"/>
    </source>
</evidence>
<dbReference type="InterPro" id="IPR002560">
    <property type="entry name" value="Transposase_DDE"/>
</dbReference>
<evidence type="ECO:0000313" key="8">
    <source>
        <dbReference type="Proteomes" id="UP001521150"/>
    </source>
</evidence>
<evidence type="ECO:0000313" key="4">
    <source>
        <dbReference type="EMBL" id="MCE7007484.1"/>
    </source>
</evidence>
<gene>
    <name evidence="3" type="ORF">LWC34_08530</name>
    <name evidence="4" type="ORF">LWC34_32385</name>
    <name evidence="5" type="ORF">LWC34_45285</name>
    <name evidence="6" type="ORF">LWC34_45885</name>
    <name evidence="7" type="ORF">LWC34_51610</name>
</gene>
<evidence type="ECO:0000313" key="5">
    <source>
        <dbReference type="EMBL" id="MCE7009974.1"/>
    </source>
</evidence>
<evidence type="ECO:0000259" key="2">
    <source>
        <dbReference type="Pfam" id="PF14690"/>
    </source>
</evidence>
<dbReference type="EMBL" id="JAJVCN010000004">
    <property type="protein sequence ID" value="MCE7010089.1"/>
    <property type="molecule type" value="Genomic_DNA"/>
</dbReference>
<protein>
    <submittedName>
        <fullName evidence="7">ISL3 family transposase</fullName>
    </submittedName>
</protein>
<dbReference type="EMBL" id="JAJVCN010000001">
    <property type="protein sequence ID" value="MCE7002876.1"/>
    <property type="molecule type" value="Genomic_DNA"/>
</dbReference>
<dbReference type="EMBL" id="JAJVCN010000004">
    <property type="protein sequence ID" value="MCE7011202.1"/>
    <property type="molecule type" value="Genomic_DNA"/>
</dbReference>
<comment type="caution">
    <text evidence="7">The sequence shown here is derived from an EMBL/GenBank/DDBJ whole genome shotgun (WGS) entry which is preliminary data.</text>
</comment>
<reference evidence="7 8" key="1">
    <citation type="submission" date="2021-12" db="EMBL/GenBank/DDBJ databases">
        <title>Genome sequence of Kibdelosporangium philippinense ATCC 49844.</title>
        <authorList>
            <person name="Fedorov E.A."/>
            <person name="Omeragic M."/>
            <person name="Shalygina K.F."/>
            <person name="Maclea K.S."/>
        </authorList>
    </citation>
    <scope>NUCLEOTIDE SEQUENCE [LARGE SCALE GENOMIC DNA]</scope>
    <source>
        <strain evidence="7 8">ATCC 49844</strain>
    </source>
</reference>
<dbReference type="NCBIfam" id="NF033550">
    <property type="entry name" value="transpos_ISL3"/>
    <property type="match status" value="1"/>
</dbReference>
<feature type="domain" description="Transposase IS204/IS1001/IS1096/IS1165 DDE" evidence="1">
    <location>
        <begin position="159"/>
        <end position="421"/>
    </location>
</feature>
<name>A0ABS8ZYI5_9PSEU</name>
<dbReference type="Pfam" id="PF01610">
    <property type="entry name" value="DDE_Tnp_ISL3"/>
    <property type="match status" value="1"/>
</dbReference>
<dbReference type="PANTHER" id="PTHR33498">
    <property type="entry name" value="TRANSPOSASE FOR INSERTION SEQUENCE ELEMENT IS1557"/>
    <property type="match status" value="1"/>
</dbReference>
<evidence type="ECO:0000259" key="1">
    <source>
        <dbReference type="Pfam" id="PF01610"/>
    </source>
</evidence>
<dbReference type="RefSeq" id="WP_233724452.1">
    <property type="nucleotide sequence ID" value="NZ_JAJVCN010000001.1"/>
</dbReference>
<dbReference type="EMBL" id="JAJVCN010000004">
    <property type="protein sequence ID" value="MCE7009974.1"/>
    <property type="molecule type" value="Genomic_DNA"/>
</dbReference>
<evidence type="ECO:0000313" key="6">
    <source>
        <dbReference type="EMBL" id="MCE7010089.1"/>
    </source>
</evidence>